<dbReference type="PANTHER" id="PTHR38813">
    <property type="match status" value="1"/>
</dbReference>
<dbReference type="InterPro" id="IPR007712">
    <property type="entry name" value="RelE/ParE_toxin"/>
</dbReference>
<name>A0A515D4Q2_SERLI</name>
<accession>A0A515D4Q2</accession>
<dbReference type="SUPFAM" id="SSF143011">
    <property type="entry name" value="RelE-like"/>
    <property type="match status" value="1"/>
</dbReference>
<evidence type="ECO:0000313" key="2">
    <source>
        <dbReference type="EMBL" id="QDL35370.1"/>
    </source>
</evidence>
<dbReference type="Pfam" id="PF05016">
    <property type="entry name" value="ParE_toxin"/>
    <property type="match status" value="1"/>
</dbReference>
<reference evidence="2 4" key="1">
    <citation type="submission" date="2018-11" db="EMBL/GenBank/DDBJ databases">
        <title>The first complete genome of Serratia liquefaciens isolated from metalophyte plant revel distinctness adaptive mechanisms in an extreme habitat.</title>
        <authorList>
            <person name="Caneschi W.L."/>
            <person name="Sanchez A.B."/>
            <person name="Felestrino E.B."/>
            <person name="Assis R.A.B."/>
            <person name="Lemes C.G.C."/>
            <person name="Cordeiro I.F."/>
            <person name="Fonseca N.P."/>
            <person name="Villa M."/>
            <person name="Vieira I.T."/>
            <person name="Moraes L.A."/>
            <person name="Kamino L.H.Y."/>
            <person name="do Carmo F."/>
            <person name="Garcia C.M."/>
            <person name="Almeida N.F."/>
            <person name="Silva R.S."/>
            <person name="Ferro J.A."/>
            <person name="Ferro M.I.T."/>
            <person name="Varani A.M."/>
            <person name="Ferreira R.M."/>
            <person name="dos Santos V.L."/>
            <person name="Silva U.C."/>
            <person name="Setubal J.C."/>
            <person name="Moreira L.M."/>
        </authorList>
    </citation>
    <scope>NUCLEOTIDE SEQUENCE [LARGE SCALE GENOMIC DNA]</scope>
    <source>
        <strain evidence="2 4">FG3</strain>
    </source>
</reference>
<dbReference type="Gene3D" id="3.30.2310.20">
    <property type="entry name" value="RelE-like"/>
    <property type="match status" value="1"/>
</dbReference>
<keyword evidence="5" id="KW-1185">Reference proteome</keyword>
<keyword evidence="1" id="KW-1277">Toxin-antitoxin system</keyword>
<dbReference type="STRING" id="614.XJ20_06650"/>
<dbReference type="EMBL" id="CP033893">
    <property type="protein sequence ID" value="QDL35370.1"/>
    <property type="molecule type" value="Genomic_DNA"/>
</dbReference>
<dbReference type="PANTHER" id="PTHR38813:SF1">
    <property type="entry name" value="TOXIN RELE1-RELATED"/>
    <property type="match status" value="1"/>
</dbReference>
<evidence type="ECO:0000313" key="3">
    <source>
        <dbReference type="EMBL" id="QQU57764.1"/>
    </source>
</evidence>
<dbReference type="Proteomes" id="UP000317572">
    <property type="component" value="Chromosome"/>
</dbReference>
<reference evidence="3 5" key="2">
    <citation type="submission" date="2021-01" db="EMBL/GenBank/DDBJ databases">
        <title>FDA dAtabase for Regulatory Grade micrObial Sequences (FDA-ARGOS): Supporting development and validation of Infectious Disease Dx tests.</title>
        <authorList>
            <person name="Blissenbach B."/>
            <person name="Krut O."/>
            <person name="Tallon L."/>
            <person name="Sadzewicz L."/>
            <person name="Zhao X."/>
            <person name="Boylan J."/>
            <person name="Ott S."/>
            <person name="Bowen H."/>
            <person name="Vavikolanu K."/>
            <person name="Mehta A."/>
            <person name="Aluvathingal J."/>
            <person name="Nadendla S."/>
            <person name="Yan Y."/>
            <person name="Sichtig H."/>
        </authorList>
    </citation>
    <scope>NUCLEOTIDE SEQUENCE [LARGE SCALE GENOMIC DNA]</scope>
    <source>
        <strain evidence="3 5">FDAARGOS_1081</strain>
    </source>
</reference>
<dbReference type="InterPro" id="IPR035093">
    <property type="entry name" value="RelE/ParE_toxin_dom_sf"/>
</dbReference>
<dbReference type="Proteomes" id="UP000595237">
    <property type="component" value="Chromosome"/>
</dbReference>
<dbReference type="InterPro" id="IPR052747">
    <property type="entry name" value="TA_system_RelE_toxin"/>
</dbReference>
<evidence type="ECO:0000256" key="1">
    <source>
        <dbReference type="ARBA" id="ARBA00022649"/>
    </source>
</evidence>
<organism evidence="2 4">
    <name type="scientific">Serratia liquefaciens</name>
    <dbReference type="NCBI Taxonomy" id="614"/>
    <lineage>
        <taxon>Bacteria</taxon>
        <taxon>Pseudomonadati</taxon>
        <taxon>Pseudomonadota</taxon>
        <taxon>Gammaproteobacteria</taxon>
        <taxon>Enterobacterales</taxon>
        <taxon>Yersiniaceae</taxon>
        <taxon>Serratia</taxon>
    </lineage>
</organism>
<protein>
    <submittedName>
        <fullName evidence="2">Type II toxin-antitoxin system RelE/ParE family toxin</fullName>
    </submittedName>
</protein>
<dbReference type="RefSeq" id="WP_128864668.1">
    <property type="nucleotide sequence ID" value="NZ_CAMIQY010000002.1"/>
</dbReference>
<proteinExistence type="predicted"/>
<dbReference type="AlphaFoldDB" id="A0A515D4Q2"/>
<evidence type="ECO:0000313" key="5">
    <source>
        <dbReference type="Proteomes" id="UP000595237"/>
    </source>
</evidence>
<evidence type="ECO:0000313" key="4">
    <source>
        <dbReference type="Proteomes" id="UP000317572"/>
    </source>
</evidence>
<gene>
    <name evidence="2" type="ORF">EGO53_04565</name>
    <name evidence="3" type="ORF">I6I38_06835</name>
</gene>
<dbReference type="EMBL" id="CP068148">
    <property type="protein sequence ID" value="QQU57764.1"/>
    <property type="molecule type" value="Genomic_DNA"/>
</dbReference>
<sequence>MAKVNWSRKAVKQLMTLPTQDRSAIRDKVGLLSAFPAAGLDIKKLHGADSQFRLRVGSYRIIFEMSDGEPIVCLIQQVKRRTSTTY</sequence>